<feature type="coiled-coil region" evidence="1">
    <location>
        <begin position="44"/>
        <end position="135"/>
    </location>
</feature>
<proteinExistence type="predicted"/>
<evidence type="ECO:0000313" key="3">
    <source>
        <dbReference type="Proteomes" id="UP000799441"/>
    </source>
</evidence>
<protein>
    <submittedName>
        <fullName evidence="2">Uncharacterized protein</fullName>
    </submittedName>
</protein>
<name>A0A9P4UQ68_9PEZI</name>
<dbReference type="AlphaFoldDB" id="A0A9P4UQ68"/>
<organism evidence="2 3">
    <name type="scientific">Polychaeton citri CBS 116435</name>
    <dbReference type="NCBI Taxonomy" id="1314669"/>
    <lineage>
        <taxon>Eukaryota</taxon>
        <taxon>Fungi</taxon>
        <taxon>Dikarya</taxon>
        <taxon>Ascomycota</taxon>
        <taxon>Pezizomycotina</taxon>
        <taxon>Dothideomycetes</taxon>
        <taxon>Dothideomycetidae</taxon>
        <taxon>Capnodiales</taxon>
        <taxon>Capnodiaceae</taxon>
        <taxon>Polychaeton</taxon>
    </lineage>
</organism>
<evidence type="ECO:0000256" key="1">
    <source>
        <dbReference type="SAM" id="Coils"/>
    </source>
</evidence>
<dbReference type="EMBL" id="MU003796">
    <property type="protein sequence ID" value="KAF2720735.1"/>
    <property type="molecule type" value="Genomic_DNA"/>
</dbReference>
<accession>A0A9P4UQ68</accession>
<keyword evidence="1" id="KW-0175">Coiled coil</keyword>
<dbReference type="OrthoDB" id="3930471at2759"/>
<reference evidence="2" key="1">
    <citation type="journal article" date="2020" name="Stud. Mycol.">
        <title>101 Dothideomycetes genomes: a test case for predicting lifestyles and emergence of pathogens.</title>
        <authorList>
            <person name="Haridas S."/>
            <person name="Albert R."/>
            <person name="Binder M."/>
            <person name="Bloem J."/>
            <person name="Labutti K."/>
            <person name="Salamov A."/>
            <person name="Andreopoulos B."/>
            <person name="Baker S."/>
            <person name="Barry K."/>
            <person name="Bills G."/>
            <person name="Bluhm B."/>
            <person name="Cannon C."/>
            <person name="Castanera R."/>
            <person name="Culley D."/>
            <person name="Daum C."/>
            <person name="Ezra D."/>
            <person name="Gonzalez J."/>
            <person name="Henrissat B."/>
            <person name="Kuo A."/>
            <person name="Liang C."/>
            <person name="Lipzen A."/>
            <person name="Lutzoni F."/>
            <person name="Magnuson J."/>
            <person name="Mondo S."/>
            <person name="Nolan M."/>
            <person name="Ohm R."/>
            <person name="Pangilinan J."/>
            <person name="Park H.-J."/>
            <person name="Ramirez L."/>
            <person name="Alfaro M."/>
            <person name="Sun H."/>
            <person name="Tritt A."/>
            <person name="Yoshinaga Y."/>
            <person name="Zwiers L.-H."/>
            <person name="Turgeon B."/>
            <person name="Goodwin S."/>
            <person name="Spatafora J."/>
            <person name="Crous P."/>
            <person name="Grigoriev I."/>
        </authorList>
    </citation>
    <scope>NUCLEOTIDE SEQUENCE</scope>
    <source>
        <strain evidence="2">CBS 116435</strain>
    </source>
</reference>
<gene>
    <name evidence="2" type="ORF">K431DRAFT_346844</name>
</gene>
<dbReference type="Proteomes" id="UP000799441">
    <property type="component" value="Unassembled WGS sequence"/>
</dbReference>
<sequence length="226" mass="25564">MAANPADMPNFEEVAQASQTIVDNFRRFSNLPAVEGGAAIIGLIQALQQGQQQQTQQMRQIQQNQQQQMQQMQQMQQSQQQQMQQMQQMQESQQQQMQQMQQMQQSLQQQMQQMQQSQQQQMQQMQQQLLDMEQRLATRISACNTNVLSRLHNSKIFAPNQPLAPLRHVVTNTAIDGFPTTSAAIAILPQANANDLLAALGEDVEGNIAAKRQRVRRAIGLLEIAA</sequence>
<comment type="caution">
    <text evidence="2">The sequence shown here is derived from an EMBL/GenBank/DDBJ whole genome shotgun (WGS) entry which is preliminary data.</text>
</comment>
<evidence type="ECO:0000313" key="2">
    <source>
        <dbReference type="EMBL" id="KAF2720735.1"/>
    </source>
</evidence>
<keyword evidence="3" id="KW-1185">Reference proteome</keyword>